<accession>A0A1H2VYV3</accession>
<gene>
    <name evidence="2" type="ORF">SAMN05421504_1011370</name>
</gene>
<dbReference type="EMBL" id="FNON01000001">
    <property type="protein sequence ID" value="SDW73493.1"/>
    <property type="molecule type" value="Genomic_DNA"/>
</dbReference>
<keyword evidence="1" id="KW-0812">Transmembrane</keyword>
<dbReference type="Proteomes" id="UP000199515">
    <property type="component" value="Unassembled WGS sequence"/>
</dbReference>
<evidence type="ECO:0000313" key="3">
    <source>
        <dbReference type="Proteomes" id="UP000199515"/>
    </source>
</evidence>
<keyword evidence="3" id="KW-1185">Reference proteome</keyword>
<dbReference type="OrthoDB" id="3628675at2"/>
<evidence type="ECO:0000256" key="1">
    <source>
        <dbReference type="SAM" id="Phobius"/>
    </source>
</evidence>
<proteinExistence type="predicted"/>
<organism evidence="2 3">
    <name type="scientific">Amycolatopsis xylanica</name>
    <dbReference type="NCBI Taxonomy" id="589385"/>
    <lineage>
        <taxon>Bacteria</taxon>
        <taxon>Bacillati</taxon>
        <taxon>Actinomycetota</taxon>
        <taxon>Actinomycetes</taxon>
        <taxon>Pseudonocardiales</taxon>
        <taxon>Pseudonocardiaceae</taxon>
        <taxon>Amycolatopsis</taxon>
    </lineage>
</organism>
<dbReference type="STRING" id="589385.SAMN05421504_1011370"/>
<dbReference type="RefSeq" id="WP_091287635.1">
    <property type="nucleotide sequence ID" value="NZ_FNON01000001.1"/>
</dbReference>
<evidence type="ECO:0000313" key="2">
    <source>
        <dbReference type="EMBL" id="SDW73493.1"/>
    </source>
</evidence>
<feature type="transmembrane region" description="Helical" evidence="1">
    <location>
        <begin position="41"/>
        <end position="58"/>
    </location>
</feature>
<reference evidence="2 3" key="1">
    <citation type="submission" date="2016-10" db="EMBL/GenBank/DDBJ databases">
        <authorList>
            <person name="de Groot N.N."/>
        </authorList>
    </citation>
    <scope>NUCLEOTIDE SEQUENCE [LARGE SCALE GENOMIC DNA]</scope>
    <source>
        <strain evidence="2 3">CPCC 202699</strain>
    </source>
</reference>
<feature type="transmembrane region" description="Helical" evidence="1">
    <location>
        <begin position="64"/>
        <end position="83"/>
    </location>
</feature>
<name>A0A1H2VYV3_9PSEU</name>
<protein>
    <submittedName>
        <fullName evidence="2">Uncharacterized protein</fullName>
    </submittedName>
</protein>
<dbReference type="AlphaFoldDB" id="A0A1H2VYV3"/>
<sequence>MKKYHGYSRADGGDPVLWKPGVDPDRLRWHAVRWRVLKDSLWPWPASVIGVGTCAIALSESALMTALGIALLVTSACFTWLIFACDKHDLCWKWTADRLMETRRGELFHAASDFNDLPEPISFQVRQIIDYTTKLHGHQGVDWLGACVLEQVHKLAWEIVSCVDRTRELRDWVSAASADDELAEHVRRVEAGLTEIEHGAHRVADCLRQVVELADAWTEKLCLLSERADLLSALDRLELPTITSAVRAMEEIPDSVFAYVTAARDLIGGGPFAWERH</sequence>
<keyword evidence="1" id="KW-0472">Membrane</keyword>
<keyword evidence="1" id="KW-1133">Transmembrane helix</keyword>